<dbReference type="EMBL" id="LNNH01000038">
    <property type="protein sequence ID" value="KWW15940.1"/>
    <property type="molecule type" value="Genomic_DNA"/>
</dbReference>
<gene>
    <name evidence="1" type="ORF">AS888_07820</name>
</gene>
<name>A0A109MV35_9BACI</name>
<evidence type="ECO:0000313" key="2">
    <source>
        <dbReference type="Proteomes" id="UP000064189"/>
    </source>
</evidence>
<sequence length="132" mass="14003">MRKSKLVLTGLLSLGILGYAGTETQAQEVRSFSGYNVTYSGAEKFAPYSLRKSNTRGVVNLSNDSGSAWITATMKNSDGVYRGGTTVQRGKRATFSAVNCKVGYKYKLGLRKTNNTGGGKVTIKGSWSASGG</sequence>
<comment type="caution">
    <text evidence="1">The sequence shown here is derived from an EMBL/GenBank/DDBJ whole genome shotgun (WGS) entry which is preliminary data.</text>
</comment>
<dbReference type="AlphaFoldDB" id="A0A109MV35"/>
<proteinExistence type="predicted"/>
<evidence type="ECO:0000313" key="1">
    <source>
        <dbReference type="EMBL" id="KWW15940.1"/>
    </source>
</evidence>
<dbReference type="RefSeq" id="WP_061143517.1">
    <property type="nucleotide sequence ID" value="NZ_LNNH01000038.1"/>
</dbReference>
<protein>
    <submittedName>
        <fullName evidence="1">Uncharacterized protein</fullName>
    </submittedName>
</protein>
<keyword evidence="2" id="KW-1185">Reference proteome</keyword>
<organism evidence="1 2">
    <name type="scientific">Peribacillus simplex</name>
    <dbReference type="NCBI Taxonomy" id="1478"/>
    <lineage>
        <taxon>Bacteria</taxon>
        <taxon>Bacillati</taxon>
        <taxon>Bacillota</taxon>
        <taxon>Bacilli</taxon>
        <taxon>Bacillales</taxon>
        <taxon>Bacillaceae</taxon>
        <taxon>Peribacillus</taxon>
    </lineage>
</organism>
<accession>A0A109MV35</accession>
<reference evidence="1 2" key="1">
    <citation type="submission" date="2015-11" db="EMBL/GenBank/DDBJ databases">
        <title>Genome Sequence of Bacillus simplex strain VanAntwerpen2.</title>
        <authorList>
            <person name="Couger M.B."/>
        </authorList>
    </citation>
    <scope>NUCLEOTIDE SEQUENCE [LARGE SCALE GENOMIC DNA]</scope>
    <source>
        <strain evidence="1 2">VanAntwerpen02</strain>
    </source>
</reference>
<dbReference type="Proteomes" id="UP000064189">
    <property type="component" value="Unassembled WGS sequence"/>
</dbReference>